<dbReference type="InParanoid" id="F6HK40"/>
<feature type="region of interest" description="Disordered" evidence="1">
    <location>
        <begin position="312"/>
        <end position="387"/>
    </location>
</feature>
<dbReference type="PaxDb" id="29760-VIT_12s0035g01050.t01"/>
<dbReference type="SUPFAM" id="SSF54277">
    <property type="entry name" value="CAD &amp; PB1 domains"/>
    <property type="match status" value="1"/>
</dbReference>
<dbReference type="CDD" id="cd06410">
    <property type="entry name" value="PB1_UP2"/>
    <property type="match status" value="1"/>
</dbReference>
<dbReference type="SMART" id="SM00666">
    <property type="entry name" value="PB1"/>
    <property type="match status" value="1"/>
</dbReference>
<accession>F6HK40</accession>
<sequence>MVIWNIGWGLPLFFKDGFCRLIFIAKNKTKPKNQRRDWNLWLAFVWLSAVMAAEGAGGGGSDGGGCGGGRGGGGGGGNEMAGTSPKNRVKLLCSHGGKILPRATDGVLKYVGGETRVVAFSRDINFSELKQKVTSLFDGDLVLKYQLSPEDLDALVSVKSDEDLRHMLDEYDRQEGEGTPRLRAFLFPSAPVVLDVQITSTDPHALEQRYIDAINGIVRIRPTLKIIPPKPSLASFTISSACSSPNSLSPDPFSHDSTTSHESVVPRGALMHKVRSSPSLYSPDQQTADTHLSSPLVYQHPNHYHQNYQQYHHPGFQSARPPQDPSKGAAGERSTSGLSKGRTDSGRGLMGSGPSSYYSSARQHKGFGSSNKYVHLEEGSSHGGQKA</sequence>
<dbReference type="PANTHER" id="PTHR31066:SF47">
    <property type="entry name" value="PB1 DOMAIN-CONTAINING PROTEIN"/>
    <property type="match status" value="1"/>
</dbReference>
<dbReference type="Proteomes" id="UP000009183">
    <property type="component" value="Chromosome 12"/>
</dbReference>
<keyword evidence="4" id="KW-1185">Reference proteome</keyword>
<dbReference type="InterPro" id="IPR053198">
    <property type="entry name" value="Gynoecium_Dev_Regulator"/>
</dbReference>
<reference evidence="4" key="1">
    <citation type="journal article" date="2007" name="Nature">
        <title>The grapevine genome sequence suggests ancestral hexaploidization in major angiosperm phyla.</title>
        <authorList>
            <consortium name="The French-Italian Public Consortium for Grapevine Genome Characterization."/>
            <person name="Jaillon O."/>
            <person name="Aury J.-M."/>
            <person name="Noel B."/>
            <person name="Policriti A."/>
            <person name="Clepet C."/>
            <person name="Casagrande A."/>
            <person name="Choisne N."/>
            <person name="Aubourg S."/>
            <person name="Vitulo N."/>
            <person name="Jubin C."/>
            <person name="Vezzi A."/>
            <person name="Legeai F."/>
            <person name="Hugueney P."/>
            <person name="Dasilva C."/>
            <person name="Horner D."/>
            <person name="Mica E."/>
            <person name="Jublot D."/>
            <person name="Poulain J."/>
            <person name="Bruyere C."/>
            <person name="Billault A."/>
            <person name="Segurens B."/>
            <person name="Gouyvenoux M."/>
            <person name="Ugarte E."/>
            <person name="Cattonaro F."/>
            <person name="Anthouard V."/>
            <person name="Vico V."/>
            <person name="Del Fabbro C."/>
            <person name="Alaux M."/>
            <person name="Di Gaspero G."/>
            <person name="Dumas V."/>
            <person name="Felice N."/>
            <person name="Paillard S."/>
            <person name="Juman I."/>
            <person name="Moroldo M."/>
            <person name="Scalabrin S."/>
            <person name="Canaguier A."/>
            <person name="Le Clainche I."/>
            <person name="Malacrida G."/>
            <person name="Durand E."/>
            <person name="Pesole G."/>
            <person name="Laucou V."/>
            <person name="Chatelet P."/>
            <person name="Merdinoglu D."/>
            <person name="Delledonne M."/>
            <person name="Pezzotti M."/>
            <person name="Lecharny A."/>
            <person name="Scarpelli C."/>
            <person name="Artiguenave F."/>
            <person name="Pe M.E."/>
            <person name="Valle G."/>
            <person name="Morgante M."/>
            <person name="Caboche M."/>
            <person name="Adam-Blondon A.-F."/>
            <person name="Weissenbach J."/>
            <person name="Quetier F."/>
            <person name="Wincker P."/>
        </authorList>
    </citation>
    <scope>NUCLEOTIDE SEQUENCE [LARGE SCALE GENOMIC DNA]</scope>
    <source>
        <strain evidence="4">cv. Pinot noir / PN40024</strain>
    </source>
</reference>
<proteinExistence type="predicted"/>
<organism evidence="3 4">
    <name type="scientific">Vitis vinifera</name>
    <name type="common">Grape</name>
    <dbReference type="NCBI Taxonomy" id="29760"/>
    <lineage>
        <taxon>Eukaryota</taxon>
        <taxon>Viridiplantae</taxon>
        <taxon>Streptophyta</taxon>
        <taxon>Embryophyta</taxon>
        <taxon>Tracheophyta</taxon>
        <taxon>Spermatophyta</taxon>
        <taxon>Magnoliopsida</taxon>
        <taxon>eudicotyledons</taxon>
        <taxon>Gunneridae</taxon>
        <taxon>Pentapetalae</taxon>
        <taxon>rosids</taxon>
        <taxon>Vitales</taxon>
        <taxon>Vitaceae</taxon>
        <taxon>Viteae</taxon>
        <taxon>Vitis</taxon>
    </lineage>
</organism>
<name>F6HK40_VITVI</name>
<evidence type="ECO:0000313" key="3">
    <source>
        <dbReference type="EMBL" id="CCB55043.1"/>
    </source>
</evidence>
<dbReference type="Pfam" id="PF00564">
    <property type="entry name" value="PB1"/>
    <property type="match status" value="1"/>
</dbReference>
<feature type="domain" description="PB1" evidence="2">
    <location>
        <begin position="103"/>
        <end position="189"/>
    </location>
</feature>
<dbReference type="eggNOG" id="ENOG502QWRI">
    <property type="taxonomic scope" value="Eukaryota"/>
</dbReference>
<dbReference type="InterPro" id="IPR000270">
    <property type="entry name" value="PB1_dom"/>
</dbReference>
<dbReference type="Gene3D" id="3.10.20.90">
    <property type="entry name" value="Phosphatidylinositol 3-kinase Catalytic Subunit, Chain A, domain 1"/>
    <property type="match status" value="1"/>
</dbReference>
<dbReference type="EMBL" id="FN595990">
    <property type="protein sequence ID" value="CCB55043.1"/>
    <property type="molecule type" value="Genomic_DNA"/>
</dbReference>
<protein>
    <recommendedName>
        <fullName evidence="2">PB1 domain-containing protein</fullName>
    </recommendedName>
</protein>
<feature type="region of interest" description="Disordered" evidence="1">
    <location>
        <begin position="245"/>
        <end position="264"/>
    </location>
</feature>
<gene>
    <name evidence="3" type="ordered locus">VIT_12s0035g01050</name>
</gene>
<dbReference type="FunCoup" id="F6HK40">
    <property type="interactions" value="99"/>
</dbReference>
<evidence type="ECO:0000259" key="2">
    <source>
        <dbReference type="SMART" id="SM00666"/>
    </source>
</evidence>
<dbReference type="AlphaFoldDB" id="F6HK40"/>
<evidence type="ECO:0000256" key="1">
    <source>
        <dbReference type="SAM" id="MobiDB-lite"/>
    </source>
</evidence>
<dbReference type="PANTHER" id="PTHR31066">
    <property type="entry name" value="OS05G0427100 PROTEIN-RELATED"/>
    <property type="match status" value="1"/>
</dbReference>
<dbReference type="HOGENOM" id="CLU_060212_0_0_1"/>
<evidence type="ECO:0000313" key="4">
    <source>
        <dbReference type="Proteomes" id="UP000009183"/>
    </source>
</evidence>
<dbReference type="OrthoDB" id="1882326at2759"/>